<comment type="caution">
    <text evidence="3">The sequence shown here is derived from an EMBL/GenBank/DDBJ whole genome shotgun (WGS) entry which is preliminary data.</text>
</comment>
<dbReference type="PANTHER" id="PTHR39465">
    <property type="entry name" value="DNA LIGASE D, 3'-PHOSPHOESTERASE DOMAIN"/>
    <property type="match status" value="1"/>
</dbReference>
<reference evidence="3 4" key="1">
    <citation type="submission" date="2019-06" db="EMBL/GenBank/DDBJ databases">
        <title>Sorghum-associated microbial communities from plants grown in Nebraska, USA.</title>
        <authorList>
            <person name="Schachtman D."/>
        </authorList>
    </citation>
    <scope>NUCLEOTIDE SEQUENCE [LARGE SCALE GENOMIC DNA]</scope>
    <source>
        <strain evidence="3 4">1225</strain>
    </source>
</reference>
<gene>
    <name evidence="3" type="ORF">FHW37_110106</name>
</gene>
<dbReference type="EMBL" id="VIWP01000010">
    <property type="protein sequence ID" value="TWF47809.1"/>
    <property type="molecule type" value="Genomic_DNA"/>
</dbReference>
<evidence type="ECO:0000313" key="3">
    <source>
        <dbReference type="EMBL" id="TWF47809.1"/>
    </source>
</evidence>
<evidence type="ECO:0000259" key="2">
    <source>
        <dbReference type="Pfam" id="PF13298"/>
    </source>
</evidence>
<dbReference type="Pfam" id="PF13298">
    <property type="entry name" value="LigD_N"/>
    <property type="match status" value="1"/>
</dbReference>
<proteinExistence type="predicted"/>
<dbReference type="InterPro" id="IPR014144">
    <property type="entry name" value="LigD_PE_domain"/>
</dbReference>
<organism evidence="3 4">
    <name type="scientific">Neorhizobium alkalisoli</name>
    <dbReference type="NCBI Taxonomy" id="528178"/>
    <lineage>
        <taxon>Bacteria</taxon>
        <taxon>Pseudomonadati</taxon>
        <taxon>Pseudomonadota</taxon>
        <taxon>Alphaproteobacteria</taxon>
        <taxon>Hyphomicrobiales</taxon>
        <taxon>Rhizobiaceae</taxon>
        <taxon>Rhizobium/Agrobacterium group</taxon>
        <taxon>Neorhizobium</taxon>
    </lineage>
</organism>
<accession>A0A561QBR2</accession>
<feature type="domain" description="DNA ligase D 3'-phosphoesterase" evidence="2">
    <location>
        <begin position="37"/>
        <end position="144"/>
    </location>
</feature>
<name>A0A561QBR2_9HYPH</name>
<keyword evidence="3" id="KW-0436">Ligase</keyword>
<feature type="region of interest" description="Disordered" evidence="1">
    <location>
        <begin position="1"/>
        <end position="25"/>
    </location>
</feature>
<dbReference type="PANTHER" id="PTHR39465:SF1">
    <property type="entry name" value="DNA LIGASE D 3'-PHOSPHOESTERASE DOMAIN-CONTAINING PROTEIN"/>
    <property type="match status" value="1"/>
</dbReference>
<dbReference type="Proteomes" id="UP000320653">
    <property type="component" value="Unassembled WGS sequence"/>
</dbReference>
<keyword evidence="4" id="KW-1185">Reference proteome</keyword>
<sequence>MADNLSTYRAKRDFKKTAEPSGEVEVRSSNRRRFVIQKHDATRLHYDLRLELDGVFKSWAVTRGPSLDPGDKRLAVEVEDHPLDYGDFEGTIPKGEYGGGTVMLWDRGYWEPGGSSSPEDALAKGDFKFTLEGDRLHGGFVLVRMRHDRDGGKRTNWLLIKHHDEFSVDEDGAAVLEQTVTSVASAARWMRSHLARDASRNPSC</sequence>
<evidence type="ECO:0000256" key="1">
    <source>
        <dbReference type="SAM" id="MobiDB-lite"/>
    </source>
</evidence>
<dbReference type="NCBIfam" id="TIGR02777">
    <property type="entry name" value="LigD_PE_dom"/>
    <property type="match status" value="1"/>
</dbReference>
<dbReference type="AlphaFoldDB" id="A0A561QBR2"/>
<dbReference type="GO" id="GO:0016874">
    <property type="term" value="F:ligase activity"/>
    <property type="evidence" value="ECO:0007669"/>
    <property type="project" value="UniProtKB-KW"/>
</dbReference>
<protein>
    <submittedName>
        <fullName evidence="3">DNA ligase D-like protein (Predicted 3'-phosphoesterase)</fullName>
    </submittedName>
</protein>
<evidence type="ECO:0000313" key="4">
    <source>
        <dbReference type="Proteomes" id="UP000320653"/>
    </source>
</evidence>